<name>A0A0M4TT84_9NOSO</name>
<protein>
    <submittedName>
        <fullName evidence="1">Uncharacterized protein</fullName>
    </submittedName>
</protein>
<dbReference type="AlphaFoldDB" id="A0A0M4TT84"/>
<dbReference type="EMBL" id="CP012036">
    <property type="protein sequence ID" value="ALF51664.1"/>
    <property type="molecule type" value="Genomic_DNA"/>
</dbReference>
<keyword evidence="2" id="KW-1185">Reference proteome</keyword>
<dbReference type="PATRIC" id="fig|224013.5.peg.114"/>
<dbReference type="STRING" id="224013.ACX27_00490"/>
<organism evidence="1 2">
    <name type="scientific">Nostoc piscinale CENA21</name>
    <dbReference type="NCBI Taxonomy" id="224013"/>
    <lineage>
        <taxon>Bacteria</taxon>
        <taxon>Bacillati</taxon>
        <taxon>Cyanobacteriota</taxon>
        <taxon>Cyanophyceae</taxon>
        <taxon>Nostocales</taxon>
        <taxon>Nostocaceae</taxon>
        <taxon>Nostoc</taxon>
    </lineage>
</organism>
<gene>
    <name evidence="1" type="ORF">ACX27_00490</name>
</gene>
<evidence type="ECO:0000313" key="2">
    <source>
        <dbReference type="Proteomes" id="UP000062645"/>
    </source>
</evidence>
<reference evidence="2" key="1">
    <citation type="submission" date="2015-07" db="EMBL/GenBank/DDBJ databases">
        <title>Genome Of Nitrogen-Fixing Cyanobacterium Nostoc piscinale CENA21 From Solimoes/Amazon River Floodplain Sediments And Comparative Genomics To Uncover Biosynthetic Natural Products Potential.</title>
        <authorList>
            <person name="Leao T.F."/>
            <person name="Leao P.N."/>
            <person name="Guimaraes P.I."/>
            <person name="de Melo A.G.C."/>
            <person name="Ramos R.T.J."/>
            <person name="Silva A."/>
            <person name="Fiore M.F."/>
            <person name="Schneider M.P.C."/>
        </authorList>
    </citation>
    <scope>NUCLEOTIDE SEQUENCE [LARGE SCALE GENOMIC DNA]</scope>
    <source>
        <strain evidence="2">CENA21</strain>
    </source>
</reference>
<proteinExistence type="predicted"/>
<dbReference type="Proteomes" id="UP000062645">
    <property type="component" value="Chromosome"/>
</dbReference>
<sequence>MPISQTCNQDLSKPELNTTIEEFKVNLWNFKMSLFDNLCQHLQISPSKVLILILFANNAGRNE</sequence>
<reference evidence="1 2" key="2">
    <citation type="journal article" date="2016" name="Genome Announc.">
        <title>Draft Genome Sequence of the N2-Fixing Cyanobacterium Nostoc piscinale CENA21, Isolated from the Brazilian Amazon Floodplain.</title>
        <authorList>
            <person name="Leao T."/>
            <person name="Guimaraes P.I."/>
            <person name="de Melo A.G."/>
            <person name="Ramos R.T."/>
            <person name="Leao P.N."/>
            <person name="Silva A."/>
            <person name="Fiore M.F."/>
            <person name="Schneider M.P."/>
        </authorList>
    </citation>
    <scope>NUCLEOTIDE SEQUENCE [LARGE SCALE GENOMIC DNA]</scope>
    <source>
        <strain evidence="1 2">CENA21</strain>
    </source>
</reference>
<accession>A0A0M4TT84</accession>
<dbReference type="KEGG" id="npz:ACX27_00490"/>
<evidence type="ECO:0000313" key="1">
    <source>
        <dbReference type="EMBL" id="ALF51664.1"/>
    </source>
</evidence>